<dbReference type="EMBL" id="JAIUEN010000126">
    <property type="protein sequence ID" value="MCE3363186.1"/>
    <property type="molecule type" value="Genomic_DNA"/>
</dbReference>
<dbReference type="PROSITE" id="PS51688">
    <property type="entry name" value="ICA"/>
    <property type="match status" value="1"/>
</dbReference>
<dbReference type="InterPro" id="IPR007119">
    <property type="entry name" value="Phage_tail_spike_N"/>
</dbReference>
<evidence type="ECO:0000256" key="1">
    <source>
        <dbReference type="SAM" id="Coils"/>
    </source>
</evidence>
<keyword evidence="1" id="KW-0175">Coiled coil</keyword>
<dbReference type="InterPro" id="IPR030392">
    <property type="entry name" value="S74_ICA"/>
</dbReference>
<feature type="coiled-coil region" evidence="1">
    <location>
        <begin position="596"/>
        <end position="630"/>
    </location>
</feature>
<proteinExistence type="predicted"/>
<feature type="domain" description="Peptidase S74" evidence="2">
    <location>
        <begin position="1449"/>
        <end position="1549"/>
    </location>
</feature>
<gene>
    <name evidence="3" type="ORF">LB359_12745</name>
</gene>
<name>A0AAW4YAP2_STAAU</name>
<dbReference type="RefSeq" id="WP_048666378.1">
    <property type="nucleotide sequence ID" value="NZ_CP047321.1"/>
</dbReference>
<dbReference type="Pfam" id="PF13884">
    <property type="entry name" value="Peptidase_S74"/>
    <property type="match status" value="1"/>
</dbReference>
<feature type="coiled-coil region" evidence="1">
    <location>
        <begin position="960"/>
        <end position="1033"/>
    </location>
</feature>
<reference evidence="3" key="2">
    <citation type="submission" date="2023-08" db="EMBL/GenBank/DDBJ databases">
        <authorList>
            <person name="Zhao H."/>
            <person name="Wang X."/>
        </authorList>
    </citation>
    <scope>NUCLEOTIDE SEQUENCE</scope>
    <source>
        <strain evidence="3">NC-4</strain>
    </source>
</reference>
<feature type="coiled-coil region" evidence="1">
    <location>
        <begin position="872"/>
        <end position="930"/>
    </location>
</feature>
<feature type="coiled-coil region" evidence="1">
    <location>
        <begin position="1521"/>
        <end position="1548"/>
    </location>
</feature>
<sequence>MIHVLNFEGEIVDFISDSDGDLIHAEHERNLSDRSEMFDFKILSSKTKNMQERNRIIIRDSNKKYREFIINRIEQEGDYSEIECIASYIEDIAKAKPMAPGNIEKKSTHESLEIVLASTGWEVSDLTEYGGNKTTSWASYQSRYDTLLQLCTTFSMKLDFYVELGSNTVDHRYVVLTERQPLFKGKEITYDKDLKKLKRIIDLTEVKTALLAIGPEQENGKRIELYVTDDEAQSNFGLPEHYIWGIYEPQTENQNMDEKRLRTLAKTELNKRNQQAISYEIDSIDIPHEYTQDEIVIGDMVRVKDRTFNPPMYIEAEIIEEKYDLIADVSSYTIGKAKEFKESDLREKFNNMLNDIRQKVNDNISNVNTIVKETLAGELQYYERKIIKSSTAPENPVNDMFWLDTSNPEVSVLRRYWNGKWIKSSPEKASDIGAISREQALFSELNNIFINLSIQHSRLLKEVSEVTESEYLVNSDVKRQINEKLDATVSIYQQIKSNLESMTPETATIGKLIDAQSLFLEYRKKLQELYNVIENAKVTINERFKLLQSQYTDEKFNEAMNKVAESVGGRWDENQKQLIADIPKKEDLEKLRQVLILKQNEGLNLYSQKLEELQKEFKNLENGMELAVKKTIKEINGSGNLYRYSSPMAFKEAHYYQADVITAGDDKLINYRKRYKINFGALNYYKWETNTKYTFSFTIKTDTDGVVIDNLNDGYYDHSQNIQLPKDTWVRRSITFTPTYYLSDNGITLNLKNASNGSWYSSWVGGSNDIENVWVKDFQLEKGEIDTGQKVNTDDEQAVYDNINTKITEHSTKIQAFEDKINLKTYREEITQTLNQQLEPLKNDIKQQNSQIALLPDKLTETVSKKIYETTISGLVKRLEAEEAKRETLSNKINDTVSIQQYQAGINEARSYAEDKAKEAKQQSRQLSNTLINNAQRDTRNYINNQLKNVANNPEIQASIQKVNADAQEALKEYIRTQDELKAQEAQAYADGKISEEEQRAIQDAKEKFEEAKSHAENKADEAKRIANQYTESKATDTQRQARAYTDGRILNSNRERDQILSQYNTRITQNGRDINLRTTKHEFNATNRTLSNVLAEIVQNVTDGTTLRYDDNGVAQSLNIGPRGIKFDATKFEINDGDVIIQNGRTFIKDAYIDKLFAKQATLEYLKARDVDLNKATVSGTRNGESTTLSGGKIRSTGTFTRTFPQGNATYEAFTESWNGVYRSGLISKQFGNRRLDNVERWLALTDKEITTQREVHSMSPDKRGARFIDFFAEETYSSDVYGQGMHIYSGQDLKIEAGYRLSFESSNSWYTQFSGAGVEIINDGASLVLKRQTGFTSQQGSGGQYISLQASDGAVHGHLGIMSDNRHMVFSSTFGEVHLRGDITKVFNANGSNLSDIRARSFDLSGVGRIAFENGDAYLQGQTGVRFTKYKSNTFVTAQAKDFVKASSRHLKTNIKELENGLETIKKLTPVSYDYISDLIEGNTSGDIGFIAEDSPSISVNEGKAISVQKLATWAILGIKELIEENNKLKDEVLNLKIKFDDLSEELNSSGTKKHV</sequence>
<comment type="caution">
    <text evidence="3">The sequence shown here is derived from an EMBL/GenBank/DDBJ whole genome shotgun (WGS) entry which is preliminary data.</text>
</comment>
<protein>
    <submittedName>
        <fullName evidence="3">Tail fiber domain-containing protein</fullName>
    </submittedName>
</protein>
<evidence type="ECO:0000313" key="3">
    <source>
        <dbReference type="EMBL" id="MCE3363186.1"/>
    </source>
</evidence>
<organism evidence="3 4">
    <name type="scientific">Staphylococcus aureus</name>
    <dbReference type="NCBI Taxonomy" id="1280"/>
    <lineage>
        <taxon>Bacteria</taxon>
        <taxon>Bacillati</taxon>
        <taxon>Bacillota</taxon>
        <taxon>Bacilli</taxon>
        <taxon>Bacillales</taxon>
        <taxon>Staphylococcaceae</taxon>
        <taxon>Staphylococcus</taxon>
    </lineage>
</organism>
<accession>A0AAW4YAP2</accession>
<reference evidence="3" key="1">
    <citation type="journal article" date="2021" name="Front Med (Lausanne)">
        <title>The Prevalence and Determinants of Fusidic Acid Resistance Among Methicillin-Resistant Staphylococcus aureus Clinical Isolates in China.</title>
        <authorList>
            <person name="Zhao H."/>
            <person name="Wang X."/>
            <person name="Wang B."/>
            <person name="Xu Y."/>
            <person name="Rao L."/>
            <person name="Wan B."/>
            <person name="Guo Y."/>
            <person name="Wu X."/>
            <person name="Yu J."/>
            <person name="Chen L."/>
            <person name="Li M."/>
            <person name="Yu F."/>
        </authorList>
    </citation>
    <scope>NUCLEOTIDE SEQUENCE</scope>
    <source>
        <strain evidence="3">NC-4</strain>
    </source>
</reference>
<evidence type="ECO:0000259" key="2">
    <source>
        <dbReference type="PROSITE" id="PS51688"/>
    </source>
</evidence>
<dbReference type="Proteomes" id="UP001200271">
    <property type="component" value="Unassembled WGS sequence"/>
</dbReference>
<dbReference type="NCBIfam" id="TIGR01665">
    <property type="entry name" value="put_anti_recept"/>
    <property type="match status" value="1"/>
</dbReference>
<evidence type="ECO:0000313" key="4">
    <source>
        <dbReference type="Proteomes" id="UP001200271"/>
    </source>
</evidence>